<dbReference type="EMBL" id="CP002299">
    <property type="protein sequence ID" value="ADP79198.1"/>
    <property type="molecule type" value="Genomic_DNA"/>
</dbReference>
<dbReference type="SUPFAM" id="SSF46785">
    <property type="entry name" value="Winged helix' DNA-binding domain"/>
    <property type="match status" value="1"/>
</dbReference>
<dbReference type="InParanoid" id="E3J120"/>
<dbReference type="Proteomes" id="UP000002484">
    <property type="component" value="Chromosome"/>
</dbReference>
<dbReference type="InterPro" id="IPR036388">
    <property type="entry name" value="WH-like_DNA-bd_sf"/>
</dbReference>
<name>E3J120_PSEI1</name>
<dbReference type="PANTHER" id="PTHR33169">
    <property type="entry name" value="PADR-FAMILY TRANSCRIPTIONAL REGULATOR"/>
    <property type="match status" value="1"/>
</dbReference>
<reference evidence="2 3" key="1">
    <citation type="submission" date="2010-10" db="EMBL/GenBank/DDBJ databases">
        <title>Complete sequence of Frankia sp. EuI1c.</title>
        <authorList>
            <consortium name="US DOE Joint Genome Institute"/>
            <person name="Lucas S."/>
            <person name="Copeland A."/>
            <person name="Lapidus A."/>
            <person name="Cheng J.-F."/>
            <person name="Bruce D."/>
            <person name="Goodwin L."/>
            <person name="Pitluck S."/>
            <person name="Chertkov O."/>
            <person name="Detter J.C."/>
            <person name="Han C."/>
            <person name="Tapia R."/>
            <person name="Land M."/>
            <person name="Hauser L."/>
            <person name="Jeffries C."/>
            <person name="Kyrpides N."/>
            <person name="Ivanova N."/>
            <person name="Mikhailova N."/>
            <person name="Beauchemin N."/>
            <person name="Sen A."/>
            <person name="Sur S.A."/>
            <person name="Gtari M."/>
            <person name="Wall L."/>
            <person name="Tisa L."/>
            <person name="Woyke T."/>
        </authorList>
    </citation>
    <scope>NUCLEOTIDE SEQUENCE [LARGE SCALE GENOMIC DNA]</scope>
    <source>
        <strain evidence="3">DSM 45817 / CECT 9037 / EuI1c</strain>
    </source>
</reference>
<dbReference type="AlphaFoldDB" id="E3J120"/>
<evidence type="ECO:0000313" key="2">
    <source>
        <dbReference type="EMBL" id="ADP79198.1"/>
    </source>
</evidence>
<protein>
    <submittedName>
        <fullName evidence="2">Transcriptional regulator, PadR-like family</fullName>
    </submittedName>
</protein>
<feature type="domain" description="Transcription regulator PadR N-terminal" evidence="1">
    <location>
        <begin position="8"/>
        <end position="81"/>
    </location>
</feature>
<sequence>MREPTFLVLAALADGPRHGYGVIREVETISNGRVRLRAGTLYSALDRLAADGLVRRGREEAVAGRLRRYYELTDHGAAALEDQTARLRANAAEADRRLRVRRAGLSGGLDSATGPAGALA</sequence>
<dbReference type="STRING" id="298654.FraEuI1c_1125"/>
<dbReference type="Pfam" id="PF03551">
    <property type="entry name" value="PadR"/>
    <property type="match status" value="1"/>
</dbReference>
<evidence type="ECO:0000259" key="1">
    <source>
        <dbReference type="Pfam" id="PF03551"/>
    </source>
</evidence>
<gene>
    <name evidence="2" type="ordered locus">FraEuI1c_1125</name>
</gene>
<accession>E3J120</accession>
<evidence type="ECO:0000313" key="3">
    <source>
        <dbReference type="Proteomes" id="UP000002484"/>
    </source>
</evidence>
<organism evidence="2 3">
    <name type="scientific">Pseudofrankia inefficax (strain DSM 45817 / CECT 9037 / DDB 130130 / EuI1c)</name>
    <name type="common">Frankia inefficax</name>
    <dbReference type="NCBI Taxonomy" id="298654"/>
    <lineage>
        <taxon>Bacteria</taxon>
        <taxon>Bacillati</taxon>
        <taxon>Actinomycetota</taxon>
        <taxon>Actinomycetes</taxon>
        <taxon>Frankiales</taxon>
        <taxon>Frankiaceae</taxon>
        <taxon>Pseudofrankia</taxon>
    </lineage>
</organism>
<dbReference type="HOGENOM" id="CLU_063440_4_0_11"/>
<keyword evidence="3" id="KW-1185">Reference proteome</keyword>
<dbReference type="KEGG" id="fri:FraEuI1c_1125"/>
<dbReference type="eggNOG" id="COG1695">
    <property type="taxonomic scope" value="Bacteria"/>
</dbReference>
<dbReference type="PANTHER" id="PTHR33169:SF13">
    <property type="entry name" value="PADR-FAMILY TRANSCRIPTIONAL REGULATOR"/>
    <property type="match status" value="1"/>
</dbReference>
<dbReference type="InterPro" id="IPR005149">
    <property type="entry name" value="Tscrpt_reg_PadR_N"/>
</dbReference>
<dbReference type="InterPro" id="IPR052509">
    <property type="entry name" value="Metal_resp_DNA-bind_regulator"/>
</dbReference>
<dbReference type="InterPro" id="IPR036390">
    <property type="entry name" value="WH_DNA-bd_sf"/>
</dbReference>
<proteinExistence type="predicted"/>
<dbReference type="Gene3D" id="1.10.10.10">
    <property type="entry name" value="Winged helix-like DNA-binding domain superfamily/Winged helix DNA-binding domain"/>
    <property type="match status" value="1"/>
</dbReference>